<dbReference type="EMBL" id="LAZR01014239">
    <property type="protein sequence ID" value="KKM18365.1"/>
    <property type="molecule type" value="Genomic_DNA"/>
</dbReference>
<evidence type="ECO:0000313" key="2">
    <source>
        <dbReference type="EMBL" id="KKM18365.1"/>
    </source>
</evidence>
<organism evidence="2">
    <name type="scientific">marine sediment metagenome</name>
    <dbReference type="NCBI Taxonomy" id="412755"/>
    <lineage>
        <taxon>unclassified sequences</taxon>
        <taxon>metagenomes</taxon>
        <taxon>ecological metagenomes</taxon>
    </lineage>
</organism>
<name>A0A0F9KSH1_9ZZZZ</name>
<proteinExistence type="predicted"/>
<feature type="region of interest" description="Disordered" evidence="1">
    <location>
        <begin position="527"/>
        <end position="574"/>
    </location>
</feature>
<evidence type="ECO:0008006" key="3">
    <source>
        <dbReference type="Google" id="ProtNLM"/>
    </source>
</evidence>
<reference evidence="2" key="1">
    <citation type="journal article" date="2015" name="Nature">
        <title>Complex archaea that bridge the gap between prokaryotes and eukaryotes.</title>
        <authorList>
            <person name="Spang A."/>
            <person name="Saw J.H."/>
            <person name="Jorgensen S.L."/>
            <person name="Zaremba-Niedzwiedzka K."/>
            <person name="Martijn J."/>
            <person name="Lind A.E."/>
            <person name="van Eijk R."/>
            <person name="Schleper C."/>
            <person name="Guy L."/>
            <person name="Ettema T.J."/>
        </authorList>
    </citation>
    <scope>NUCLEOTIDE SEQUENCE</scope>
</reference>
<protein>
    <recommendedName>
        <fullName evidence="3">Portal protein</fullName>
    </recommendedName>
</protein>
<gene>
    <name evidence="2" type="ORF">LCGC14_1666410</name>
</gene>
<comment type="caution">
    <text evidence="2">The sequence shown here is derived from an EMBL/GenBank/DDBJ whole genome shotgun (WGS) entry which is preliminary data.</text>
</comment>
<accession>A0A0F9KSH1</accession>
<sequence length="574" mass="63129">MSSFSLSESSFEQLTQSIEWSNRQLRYNRKRRVQAVKEYVGFNYAQNGAVKRVPTPFLKLAVSIYVRQLSPGVPRAMFTTPIPSFKATSADFELAVNLIPDEIGLQNTFRKIVTESLFFMGIAKCGLHAAGKMLDHSIGESFVDSITADDLVLDMSAKDMDVIQYVGNDYWMDLDEVKGNDYYRFGKNVKLLEADPYNMQLQTEEGEDRAETVTVNESVELYRPKVFLRDVWLPDEEVVVTYAVSGKKILNIVEWEGPRIGPYIFLGYDFVPGNLLPFPPVAAWLDLHVLANSLFRKLGDQADAQKTIPAFSGGDDEGAKAFKNARDGEGINYTGVPPINLKTGGVDATTLGFYNQCRELFSYFGGNLDSMGGLGAQTETVGQDRLIAAASSAQVKGMVDKVSQFSKEIFSSLAFYEWNDPMSSRMLEKKIPGTDLSMNVPWSETTKSGEFNDFVLSIDVYSLQDQSPLMKLEKLKMFIAEFVLPFMPAIEQSGGVLGVQEVLQLAARFSGLPEAADIVHWTQTDTSKTGFNQAGKAAGATGGGGNAPQPMPSNESAFSTEVPAARPGGENLVQ</sequence>
<evidence type="ECO:0000256" key="1">
    <source>
        <dbReference type="SAM" id="MobiDB-lite"/>
    </source>
</evidence>
<dbReference type="AlphaFoldDB" id="A0A0F9KSH1"/>